<accession>D5ABN9</accession>
<evidence type="ECO:0000313" key="1">
    <source>
        <dbReference type="EMBL" id="ADE76958.1"/>
    </source>
</evidence>
<sequence length="68" mass="7702">MFLCAACENNFLKPVNSTNARVVGQRAHGTLPFMFVHLLQRFLAQDFLTLGGYVEYPAVLPESKDLWD</sequence>
<organism evidence="1">
    <name type="scientific">Picea sitchensis</name>
    <name type="common">Sitka spruce</name>
    <name type="synonym">Pinus sitchensis</name>
    <dbReference type="NCBI Taxonomy" id="3332"/>
    <lineage>
        <taxon>Eukaryota</taxon>
        <taxon>Viridiplantae</taxon>
        <taxon>Streptophyta</taxon>
        <taxon>Embryophyta</taxon>
        <taxon>Tracheophyta</taxon>
        <taxon>Spermatophyta</taxon>
        <taxon>Pinopsida</taxon>
        <taxon>Pinidae</taxon>
        <taxon>Conifers I</taxon>
        <taxon>Pinales</taxon>
        <taxon>Pinaceae</taxon>
        <taxon>Picea</taxon>
    </lineage>
</organism>
<dbReference type="EMBL" id="BT123650">
    <property type="protein sequence ID" value="ADE76958.1"/>
    <property type="molecule type" value="mRNA"/>
</dbReference>
<proteinExistence type="evidence at transcript level"/>
<reference evidence="1" key="1">
    <citation type="submission" date="2010-04" db="EMBL/GenBank/DDBJ databases">
        <authorList>
            <person name="Reid K.E."/>
            <person name="Liao N."/>
            <person name="Chan S."/>
            <person name="Docking R."/>
            <person name="Taylor G."/>
            <person name="Moore R."/>
            <person name="Mayo M."/>
            <person name="Munro S."/>
            <person name="King J."/>
            <person name="Yanchuk A."/>
            <person name="Holt R."/>
            <person name="Jones S."/>
            <person name="Marra M."/>
            <person name="Ritland C.E."/>
            <person name="Ritland K."/>
            <person name="Bohlmann J."/>
        </authorList>
    </citation>
    <scope>NUCLEOTIDE SEQUENCE</scope>
    <source>
        <tissue evidence="1">Bud</tissue>
    </source>
</reference>
<name>D5ABN9_PICSI</name>
<protein>
    <submittedName>
        <fullName evidence="1">Uncharacterized protein</fullName>
    </submittedName>
</protein>
<dbReference type="AlphaFoldDB" id="D5ABN9"/>